<protein>
    <recommendedName>
        <fullName evidence="1">Alpha-glutamyl/putrescinyl thymine pyrophosphorylase clade 3 domain-containing protein</fullName>
    </recommendedName>
</protein>
<dbReference type="Proteomes" id="UP000471560">
    <property type="component" value="Unassembled WGS sequence"/>
</dbReference>
<feature type="domain" description="Alpha-glutamyl/putrescinyl thymine pyrophosphorylase clade 3" evidence="1">
    <location>
        <begin position="34"/>
        <end position="305"/>
    </location>
</feature>
<evidence type="ECO:0000313" key="2">
    <source>
        <dbReference type="EMBL" id="NEI33619.1"/>
    </source>
</evidence>
<dbReference type="Pfam" id="PF18746">
    <property type="entry name" value="aGPT-Pplase3"/>
    <property type="match status" value="1"/>
</dbReference>
<reference evidence="2 3" key="1">
    <citation type="submission" date="2019-12" db="EMBL/GenBank/DDBJ databases">
        <title>Rhizobium genotypes associated with high levels of biological nitrogen fixation by grain legumes in a temperate-maritime cropping system.</title>
        <authorList>
            <person name="Maluk M."/>
            <person name="Francesc Ferrando Molina F."/>
            <person name="Lopez Del Egido L."/>
            <person name="Lafos M."/>
            <person name="Langarica-Fuentes A."/>
            <person name="Gebre Yohannes G."/>
            <person name="Young M.W."/>
            <person name="Martin P."/>
            <person name="Gantlett R."/>
            <person name="Kenicer G."/>
            <person name="Hawes C."/>
            <person name="Begg G.S."/>
            <person name="Quilliam R.S."/>
            <person name="Squire G.R."/>
            <person name="Poole P.S."/>
            <person name="Young P.W."/>
            <person name="Iannetta P.M."/>
            <person name="James E.K."/>
        </authorList>
    </citation>
    <scope>NUCLEOTIDE SEQUENCE [LARGE SCALE GENOMIC DNA]</scope>
    <source>
        <strain evidence="2 3">JHI1096</strain>
    </source>
</reference>
<sequence length="305" mass="33727">MWPSKNAELARVANALQIHSANTRPLPGIANATALNTLATQIVASLRREEYYALVQKKQIDPIKADPNSSQFDAERAVAFHMQNANVEEAAWLIFLMTHFARPASSGWLRLRDVYGMLGHGIWDWNTVCANPTAMIGWLKLNWTQIRGKFGSHRKYESLRPNSNRNFEQVLHSYLAWIGAGGQAQFFANAVRATGNNPATIFDELYSGMDVTTFGRLAKFDYLSLIGRYGVAPIKAGSAYLPGATGPGRGTRLLFKGSTTASVSDKTLQSWLDELDNDLQVGMAVLEDSLCNWQKSPASFVHFKG</sequence>
<dbReference type="AlphaFoldDB" id="A0A6P0B191"/>
<evidence type="ECO:0000313" key="3">
    <source>
        <dbReference type="Proteomes" id="UP000471560"/>
    </source>
</evidence>
<dbReference type="EMBL" id="WUEZ01000005">
    <property type="protein sequence ID" value="NEI33619.1"/>
    <property type="molecule type" value="Genomic_DNA"/>
</dbReference>
<dbReference type="InterPro" id="IPR041271">
    <property type="entry name" value="AGPT-Pplase3"/>
</dbReference>
<proteinExistence type="predicted"/>
<gene>
    <name evidence="2" type="ORF">GR204_06340</name>
</gene>
<accession>A0A6P0B191</accession>
<name>A0A6P0B191_RHILE</name>
<dbReference type="RefSeq" id="WP_164576048.1">
    <property type="nucleotide sequence ID" value="NZ_WUEZ01000005.1"/>
</dbReference>
<evidence type="ECO:0000259" key="1">
    <source>
        <dbReference type="Pfam" id="PF18746"/>
    </source>
</evidence>
<organism evidence="2 3">
    <name type="scientific">Rhizobium leguminosarum</name>
    <dbReference type="NCBI Taxonomy" id="384"/>
    <lineage>
        <taxon>Bacteria</taxon>
        <taxon>Pseudomonadati</taxon>
        <taxon>Pseudomonadota</taxon>
        <taxon>Alphaproteobacteria</taxon>
        <taxon>Hyphomicrobiales</taxon>
        <taxon>Rhizobiaceae</taxon>
        <taxon>Rhizobium/Agrobacterium group</taxon>
        <taxon>Rhizobium</taxon>
    </lineage>
</organism>
<comment type="caution">
    <text evidence="2">The sequence shown here is derived from an EMBL/GenBank/DDBJ whole genome shotgun (WGS) entry which is preliminary data.</text>
</comment>